<protein>
    <submittedName>
        <fullName evidence="12">Internalin G</fullName>
    </submittedName>
</protein>
<evidence type="ECO:0000256" key="2">
    <source>
        <dbReference type="ARBA" id="ARBA00004613"/>
    </source>
</evidence>
<dbReference type="InterPro" id="IPR012569">
    <property type="entry name" value="Inl_IR"/>
</dbReference>
<dbReference type="SMART" id="SM00365">
    <property type="entry name" value="LRR_SD22"/>
    <property type="match status" value="3"/>
</dbReference>
<gene>
    <name evidence="12" type="ordered locus">LMRG_02647</name>
</gene>
<organism evidence="12 13">
    <name type="scientific">Listeria monocytogenes serotype 1/2a (strain 10403S)</name>
    <dbReference type="NCBI Taxonomy" id="393133"/>
    <lineage>
        <taxon>Bacteria</taxon>
        <taxon>Bacillati</taxon>
        <taxon>Bacillota</taxon>
        <taxon>Bacilli</taxon>
        <taxon>Bacillales</taxon>
        <taxon>Listeriaceae</taxon>
        <taxon>Listeria</taxon>
    </lineage>
</organism>
<evidence type="ECO:0000313" key="12">
    <source>
        <dbReference type="EMBL" id="AEO05269.1"/>
    </source>
</evidence>
<dbReference type="GO" id="GO:0030313">
    <property type="term" value="C:cell envelope"/>
    <property type="evidence" value="ECO:0007669"/>
    <property type="project" value="UniProtKB-SubCell"/>
</dbReference>
<feature type="compositionally biased region" description="Polar residues" evidence="8">
    <location>
        <begin position="420"/>
        <end position="430"/>
    </location>
</feature>
<evidence type="ECO:0000256" key="8">
    <source>
        <dbReference type="SAM" id="MobiDB-lite"/>
    </source>
</evidence>
<dbReference type="SMR" id="A0A0H3G9I3"/>
<dbReference type="HOGENOM" id="CLU_019447_0_0_9"/>
<dbReference type="PANTHER" id="PTHR46652">
    <property type="entry name" value="LEUCINE-RICH REPEAT AND IQ DOMAIN-CONTAINING PROTEIN 1-RELATED"/>
    <property type="match status" value="1"/>
</dbReference>
<dbReference type="InterPro" id="IPR001611">
    <property type="entry name" value="Leu-rich_rpt"/>
</dbReference>
<dbReference type="PANTHER" id="PTHR46652:SF3">
    <property type="entry name" value="LEUCINE-RICH REPEAT-CONTAINING PROTEIN 9"/>
    <property type="match status" value="1"/>
</dbReference>
<dbReference type="Pfam" id="PF12799">
    <property type="entry name" value="LRR_4"/>
    <property type="match status" value="1"/>
</dbReference>
<feature type="compositionally biased region" description="Polar residues" evidence="8">
    <location>
        <begin position="450"/>
        <end position="462"/>
    </location>
</feature>
<dbReference type="InterPro" id="IPR025875">
    <property type="entry name" value="Leu-rich_rpt_4"/>
</dbReference>
<dbReference type="InterPro" id="IPR042229">
    <property type="entry name" value="Listeria/Bacterioides_rpt_sf"/>
</dbReference>
<comment type="subcellular location">
    <subcellularLocation>
        <location evidence="1">Cell envelope</location>
    </subcellularLocation>
    <subcellularLocation>
        <location evidence="2">Secreted</location>
    </subcellularLocation>
</comment>
<dbReference type="InterPro" id="IPR014756">
    <property type="entry name" value="Ig_E-set"/>
</dbReference>
<dbReference type="Gene3D" id="3.80.10.10">
    <property type="entry name" value="Ribonuclease Inhibitor"/>
    <property type="match status" value="1"/>
</dbReference>
<evidence type="ECO:0000259" key="10">
    <source>
        <dbReference type="Pfam" id="PF08191"/>
    </source>
</evidence>
<keyword evidence="6" id="KW-0732">Signal</keyword>
<evidence type="ECO:0000256" key="5">
    <source>
        <dbReference type="ARBA" id="ARBA00022614"/>
    </source>
</evidence>
<comment type="similarity">
    <text evidence="3">Belongs to the internalin family.</text>
</comment>
<dbReference type="KEGG" id="lmt:LMRG_02647"/>
<dbReference type="PROSITE" id="PS51450">
    <property type="entry name" value="LRR"/>
    <property type="match status" value="4"/>
</dbReference>
<feature type="domain" description="Internalin N-terminal" evidence="11">
    <location>
        <begin position="33"/>
        <end position="76"/>
    </location>
</feature>
<evidence type="ECO:0000259" key="11">
    <source>
        <dbReference type="Pfam" id="PF12354"/>
    </source>
</evidence>
<dbReference type="SUPFAM" id="SSF52075">
    <property type="entry name" value="Outer arm dynein light chain 1"/>
    <property type="match status" value="1"/>
</dbReference>
<reference evidence="13" key="1">
    <citation type="submission" date="2010-04" db="EMBL/GenBank/DDBJ databases">
        <title>The genome sequence of Listeria monocytogenes strain 10403S.</title>
        <authorList>
            <consortium name="The Broad Institute Genome Sequencing Platform"/>
            <consortium name="The Broad Institute Genome Sequencing Center for Infectious Disease."/>
            <person name="Borowsky M."/>
            <person name="Borodovsky M."/>
            <person name="Young S.K."/>
            <person name="Zeng Q."/>
            <person name="Koehrsen M."/>
            <person name="Fitzgerald M."/>
            <person name="Wiedmann M."/>
            <person name="Swaminathan B."/>
            <person name="Lauer P."/>
            <person name="Portnoy D."/>
            <person name="Cossart P."/>
            <person name="Buchrieser C."/>
            <person name="Higgins D."/>
            <person name="Abouelleil A."/>
            <person name="Alvarado L."/>
            <person name="Arachchi H.M."/>
            <person name="Berlin A."/>
            <person name="Borenstein D."/>
            <person name="Brown A."/>
            <person name="Chapman S.B."/>
            <person name="Chen Z."/>
            <person name="Dunbar C.D."/>
            <person name="Engels R."/>
            <person name="Freedman E."/>
            <person name="Gearin G."/>
            <person name="Gellesch M."/>
            <person name="Goldberg J."/>
            <person name="Griggs A."/>
            <person name="Gujja S."/>
            <person name="Heilman E."/>
            <person name="Heiman D."/>
            <person name="Howarth C."/>
            <person name="Jen D."/>
            <person name="Larson L."/>
            <person name="Lui A."/>
            <person name="MacDonald J."/>
            <person name="Mehta T."/>
            <person name="Montmayeur A."/>
            <person name="Neiman D."/>
            <person name="Park D."/>
            <person name="Pearson M."/>
            <person name="Priest M."/>
            <person name="Richards J."/>
            <person name="Roberts A."/>
            <person name="Saif S."/>
            <person name="Shea T."/>
            <person name="Shenoy N."/>
            <person name="Sisk P."/>
            <person name="Stolte C."/>
            <person name="Sykes S."/>
            <person name="Walk T."/>
            <person name="White J."/>
            <person name="Yandava C."/>
            <person name="Haas B."/>
            <person name="Nusbaum C."/>
            <person name="Birren B."/>
        </authorList>
    </citation>
    <scope>NUCLEOTIDE SEQUENCE [LARGE SCALE GENOMIC DNA]</scope>
    <source>
        <strain evidence="13">10403S</strain>
    </source>
</reference>
<dbReference type="InterPro" id="IPR014755">
    <property type="entry name" value="Cu-Rt/internalin_Ig-like"/>
</dbReference>
<sequence>MKQRKTSVLHVLLVVTAILGISLWVNASHGMKAQAESIAQPAPINEIFTDPALADEVKTELGKTSVTDEVTQTDLNQITKLEADDKGINSIEGIQYLTNLNMLGVSSNQITNITPLANLTNLDSLYLGDNKISDVTPLSGLTQLTFVQLSINQIKDVTPLANLTKLNYLDLRENQISDASPLVNMTDLTVLHLEKQQITAAPVVYQTNLVAPDILKNAYGEVVPPTTISNNGTFASPNITWNLDSFTSEVSYDFNQKITLGDNGKVTFAGTVVQPIVEAPVNYITTFDVDGTTTTENVVVDTLITEPAEPTKEGYTFSGWYDAETGGNEWDFAVDKMPATNMTLYAQFTINSYTATFDVDGETTNQKVDYQALLQEPTAPTKDGYTFVGWYDAKTGGTEWDFATSKMPTSDITLYARFTKNPSSDNSQTAPGKDDKNDKDKLTIKANDSADATSTKLPKTSDDSSMIPTILGTLFIGGAILILRKKTTNI</sequence>
<dbReference type="InterPro" id="IPR013378">
    <property type="entry name" value="InlB-like_B-rpt"/>
</dbReference>
<feature type="domain" description="Internalin Ig-like inter-repeat region" evidence="10">
    <location>
        <begin position="220"/>
        <end position="276"/>
    </location>
</feature>
<evidence type="ECO:0000256" key="3">
    <source>
        <dbReference type="ARBA" id="ARBA00009432"/>
    </source>
</evidence>
<dbReference type="InterPro" id="IPR032675">
    <property type="entry name" value="LRR_dom_sf"/>
</dbReference>
<dbReference type="NCBIfam" id="TIGR01167">
    <property type="entry name" value="LPXTG_anchor"/>
    <property type="match status" value="1"/>
</dbReference>
<keyword evidence="9" id="KW-0472">Membrane</keyword>
<evidence type="ECO:0000256" key="7">
    <source>
        <dbReference type="ARBA" id="ARBA00022737"/>
    </source>
</evidence>
<dbReference type="InterPro" id="IPR050836">
    <property type="entry name" value="SDS22/Internalin_LRR"/>
</dbReference>
<dbReference type="Pfam" id="PF12354">
    <property type="entry name" value="Internalin_N"/>
    <property type="match status" value="1"/>
</dbReference>
<dbReference type="InterPro" id="IPR024634">
    <property type="entry name" value="Internalin_N"/>
</dbReference>
<evidence type="ECO:0000313" key="13">
    <source>
        <dbReference type="Proteomes" id="UP000001288"/>
    </source>
</evidence>
<accession>A0A0H3G9I3</accession>
<keyword evidence="9" id="KW-0812">Transmembrane</keyword>
<evidence type="ECO:0000256" key="9">
    <source>
        <dbReference type="SAM" id="Phobius"/>
    </source>
</evidence>
<proteinExistence type="inferred from homology"/>
<name>A0A0H3G9I3_LISM4</name>
<evidence type="ECO:0000256" key="4">
    <source>
        <dbReference type="ARBA" id="ARBA00022525"/>
    </source>
</evidence>
<keyword evidence="9" id="KW-1133">Transmembrane helix</keyword>
<dbReference type="RefSeq" id="WP_010989385.1">
    <property type="nucleotide sequence ID" value="NC_017544.1"/>
</dbReference>
<dbReference type="Gene3D" id="2.60.40.4270">
    <property type="entry name" value="Listeria-Bacteroides repeat domain"/>
    <property type="match status" value="2"/>
</dbReference>
<dbReference type="Pfam" id="PF09479">
    <property type="entry name" value="Flg_new"/>
    <property type="match status" value="2"/>
</dbReference>
<keyword evidence="7" id="KW-0677">Repeat</keyword>
<dbReference type="GO" id="GO:0005576">
    <property type="term" value="C:extracellular region"/>
    <property type="evidence" value="ECO:0007669"/>
    <property type="project" value="UniProtKB-SubCell"/>
</dbReference>
<dbReference type="Pfam" id="PF08191">
    <property type="entry name" value="LRR_adjacent"/>
    <property type="match status" value="1"/>
</dbReference>
<keyword evidence="4" id="KW-0964">Secreted</keyword>
<dbReference type="AlphaFoldDB" id="A0A0H3G9I3"/>
<feature type="region of interest" description="Disordered" evidence="8">
    <location>
        <begin position="418"/>
        <end position="462"/>
    </location>
</feature>
<dbReference type="NCBIfam" id="TIGR02543">
    <property type="entry name" value="List_Bact_rpt"/>
    <property type="match status" value="2"/>
</dbReference>
<feature type="compositionally biased region" description="Basic and acidic residues" evidence="8">
    <location>
        <begin position="432"/>
        <end position="443"/>
    </location>
</feature>
<evidence type="ECO:0000256" key="1">
    <source>
        <dbReference type="ARBA" id="ARBA00004196"/>
    </source>
</evidence>
<dbReference type="Proteomes" id="UP000001288">
    <property type="component" value="Chromosome"/>
</dbReference>
<dbReference type="EMBL" id="CP002002">
    <property type="protein sequence ID" value="AEO05269.1"/>
    <property type="molecule type" value="Genomic_DNA"/>
</dbReference>
<dbReference type="Gene3D" id="2.60.40.1220">
    <property type="match status" value="1"/>
</dbReference>
<evidence type="ECO:0000256" key="6">
    <source>
        <dbReference type="ARBA" id="ARBA00022729"/>
    </source>
</evidence>
<dbReference type="SUPFAM" id="SSF81296">
    <property type="entry name" value="E set domains"/>
    <property type="match status" value="1"/>
</dbReference>
<keyword evidence="5" id="KW-0433">Leucine-rich repeat</keyword>
<feature type="transmembrane region" description="Helical" evidence="9">
    <location>
        <begin position="465"/>
        <end position="483"/>
    </location>
</feature>